<evidence type="ECO:0000259" key="1">
    <source>
        <dbReference type="Pfam" id="PF04480"/>
    </source>
</evidence>
<name>A0ABY2J7M7_9MICO</name>
<accession>A0ABY2J7M7</accession>
<dbReference type="RefSeq" id="WP_134429465.1">
    <property type="nucleotide sequence ID" value="NZ_SOGQ01000034.1"/>
</dbReference>
<evidence type="ECO:0000313" key="2">
    <source>
        <dbReference type="EMBL" id="TFD00955.1"/>
    </source>
</evidence>
<dbReference type="InterPro" id="IPR007569">
    <property type="entry name" value="DUF559"/>
</dbReference>
<dbReference type="Gene3D" id="3.40.960.10">
    <property type="entry name" value="VSR Endonuclease"/>
    <property type="match status" value="1"/>
</dbReference>
<evidence type="ECO:0000313" key="3">
    <source>
        <dbReference type="Proteomes" id="UP000297853"/>
    </source>
</evidence>
<gene>
    <name evidence="2" type="ORF">E3T28_07645</name>
</gene>
<dbReference type="SUPFAM" id="SSF52980">
    <property type="entry name" value="Restriction endonuclease-like"/>
    <property type="match status" value="1"/>
</dbReference>
<dbReference type="EMBL" id="SOGQ01000034">
    <property type="protein sequence ID" value="TFD00955.1"/>
    <property type="molecule type" value="Genomic_DNA"/>
</dbReference>
<organism evidence="2 3">
    <name type="scientific">Cryobacterium sinapicolor</name>
    <dbReference type="NCBI Taxonomy" id="1259236"/>
    <lineage>
        <taxon>Bacteria</taxon>
        <taxon>Bacillati</taxon>
        <taxon>Actinomycetota</taxon>
        <taxon>Actinomycetes</taxon>
        <taxon>Micrococcales</taxon>
        <taxon>Microbacteriaceae</taxon>
        <taxon>Cryobacterium</taxon>
    </lineage>
</organism>
<protein>
    <submittedName>
        <fullName evidence="2">DUF559 domain-containing protein</fullName>
    </submittedName>
</protein>
<dbReference type="Pfam" id="PF04480">
    <property type="entry name" value="DUF559"/>
    <property type="match status" value="1"/>
</dbReference>
<feature type="domain" description="DUF559" evidence="1">
    <location>
        <begin position="221"/>
        <end position="283"/>
    </location>
</feature>
<comment type="caution">
    <text evidence="2">The sequence shown here is derived from an EMBL/GenBank/DDBJ whole genome shotgun (WGS) entry which is preliminary data.</text>
</comment>
<proteinExistence type="predicted"/>
<keyword evidence="3" id="KW-1185">Reference proteome</keyword>
<dbReference type="Proteomes" id="UP000297853">
    <property type="component" value="Unassembled WGS sequence"/>
</dbReference>
<sequence length="296" mass="32895">MTWAEYFRVHNVQIAETEALNAAGANWRVLRAAVESGYLVRARRGHYALPDTDAHVLEAVRLGGRLACISAVANSGIFVLDSTFAHIHLDPTASRLRAPHDRFQRLTTQNRDGVELHWGQLLDPAGGSECRIGLADALVQVFRCQKPRFAIASLDNALFKRLLTAQAVSQIFAALPAEFQSLRRLIDCRSESGQETVLRLVIRGAGFDVEIQVEIGGVGRVDMVVEGRIVVEADSRQFHDGWEAHARDRSRDCDLAMRGYLTLRVLYRDIIHHPERVIAAITGLLAAAGHYRTFIV</sequence>
<dbReference type="InterPro" id="IPR011335">
    <property type="entry name" value="Restrct_endonuc-II-like"/>
</dbReference>
<reference evidence="2 3" key="1">
    <citation type="submission" date="2019-03" db="EMBL/GenBank/DDBJ databases">
        <title>Genomics of glacier-inhabiting Cryobacterium strains.</title>
        <authorList>
            <person name="Liu Q."/>
            <person name="Xin Y.-H."/>
        </authorList>
    </citation>
    <scope>NUCLEOTIDE SEQUENCE [LARGE SCALE GENOMIC DNA]</scope>
    <source>
        <strain evidence="2 3">TMT1-23-1</strain>
    </source>
</reference>